<evidence type="ECO:0000256" key="6">
    <source>
        <dbReference type="ARBA" id="ARBA00022603"/>
    </source>
</evidence>
<keyword evidence="7" id="KW-0808">Transferase</keyword>
<dbReference type="GO" id="GO:0018025">
    <property type="term" value="F:calmodulin-lysine N-methyltransferase activity"/>
    <property type="evidence" value="ECO:0007669"/>
    <property type="project" value="UniProtKB-EC"/>
</dbReference>
<evidence type="ECO:0000313" key="9">
    <source>
        <dbReference type="EMBL" id="GKV44084.1"/>
    </source>
</evidence>
<comment type="subcellular location">
    <subcellularLocation>
        <location evidence="2">Cytoplasm</location>
    </subcellularLocation>
    <subcellularLocation>
        <location evidence="1">Nucleus</location>
    </subcellularLocation>
</comment>
<dbReference type="InterPro" id="IPR019410">
    <property type="entry name" value="Methyltransf_16"/>
</dbReference>
<evidence type="ECO:0000313" key="10">
    <source>
        <dbReference type="Proteomes" id="UP001054252"/>
    </source>
</evidence>
<dbReference type="Gene3D" id="3.40.50.150">
    <property type="entry name" value="Vaccinia Virus protein VP39"/>
    <property type="match status" value="1"/>
</dbReference>
<evidence type="ECO:0000256" key="4">
    <source>
        <dbReference type="ARBA" id="ARBA00020594"/>
    </source>
</evidence>
<keyword evidence="6" id="KW-0489">Methyltransferase</keyword>
<dbReference type="GO" id="GO:0005737">
    <property type="term" value="C:cytoplasm"/>
    <property type="evidence" value="ECO:0007669"/>
    <property type="project" value="UniProtKB-SubCell"/>
</dbReference>
<keyword evidence="8" id="KW-0539">Nucleus</keyword>
<protein>
    <recommendedName>
        <fullName evidence="4">Calmodulin-lysine N-methyltransferase</fullName>
        <ecNumber evidence="3">2.1.1.60</ecNumber>
    </recommendedName>
</protein>
<evidence type="ECO:0000256" key="5">
    <source>
        <dbReference type="ARBA" id="ARBA00022490"/>
    </source>
</evidence>
<organism evidence="9 10">
    <name type="scientific">Rubroshorea leprosula</name>
    <dbReference type="NCBI Taxonomy" id="152421"/>
    <lineage>
        <taxon>Eukaryota</taxon>
        <taxon>Viridiplantae</taxon>
        <taxon>Streptophyta</taxon>
        <taxon>Embryophyta</taxon>
        <taxon>Tracheophyta</taxon>
        <taxon>Spermatophyta</taxon>
        <taxon>Magnoliopsida</taxon>
        <taxon>eudicotyledons</taxon>
        <taxon>Gunneridae</taxon>
        <taxon>Pentapetalae</taxon>
        <taxon>rosids</taxon>
        <taxon>malvids</taxon>
        <taxon>Malvales</taxon>
        <taxon>Dipterocarpaceae</taxon>
        <taxon>Rubroshorea</taxon>
    </lineage>
</organism>
<name>A0AAV5M493_9ROSI</name>
<dbReference type="PANTHER" id="PTHR13539:SF3">
    <property type="entry name" value="CALMODULIN-LYSINE N-METHYLTRANSFERASE"/>
    <property type="match status" value="1"/>
</dbReference>
<evidence type="ECO:0000256" key="3">
    <source>
        <dbReference type="ARBA" id="ARBA00011914"/>
    </source>
</evidence>
<dbReference type="Pfam" id="PF10294">
    <property type="entry name" value="Methyltransf_16"/>
    <property type="match status" value="1"/>
</dbReference>
<dbReference type="GO" id="GO:0032259">
    <property type="term" value="P:methylation"/>
    <property type="evidence" value="ECO:0007669"/>
    <property type="project" value="UniProtKB-KW"/>
</dbReference>
<proteinExistence type="predicted"/>
<evidence type="ECO:0000256" key="8">
    <source>
        <dbReference type="ARBA" id="ARBA00023242"/>
    </source>
</evidence>
<evidence type="ECO:0000256" key="7">
    <source>
        <dbReference type="ARBA" id="ARBA00022679"/>
    </source>
</evidence>
<keyword evidence="5" id="KW-0963">Cytoplasm</keyword>
<dbReference type="EMBL" id="BPVZ01000177">
    <property type="protein sequence ID" value="GKV44084.1"/>
    <property type="molecule type" value="Genomic_DNA"/>
</dbReference>
<evidence type="ECO:0000256" key="2">
    <source>
        <dbReference type="ARBA" id="ARBA00004496"/>
    </source>
</evidence>
<sequence length="102" mass="11774">MTLHWNHDEISELSNTFDVIVASDCTIFKEFHKSLARIVQCLLKNVGSSEAILFSPKRGDSLDQFLEEIKETGLHFSITENYDAEIWKRHQGFMNSDQTWPG</sequence>
<evidence type="ECO:0000256" key="1">
    <source>
        <dbReference type="ARBA" id="ARBA00004123"/>
    </source>
</evidence>
<reference evidence="9 10" key="1">
    <citation type="journal article" date="2021" name="Commun. Biol.">
        <title>The genome of Shorea leprosula (Dipterocarpaceae) highlights the ecological relevance of drought in aseasonal tropical rainforests.</title>
        <authorList>
            <person name="Ng K.K.S."/>
            <person name="Kobayashi M.J."/>
            <person name="Fawcett J.A."/>
            <person name="Hatakeyama M."/>
            <person name="Paape T."/>
            <person name="Ng C.H."/>
            <person name="Ang C.C."/>
            <person name="Tnah L.H."/>
            <person name="Lee C.T."/>
            <person name="Nishiyama T."/>
            <person name="Sese J."/>
            <person name="O'Brien M.J."/>
            <person name="Copetti D."/>
            <person name="Mohd Noor M.I."/>
            <person name="Ong R.C."/>
            <person name="Putra M."/>
            <person name="Sireger I.Z."/>
            <person name="Indrioko S."/>
            <person name="Kosugi Y."/>
            <person name="Izuno A."/>
            <person name="Isagi Y."/>
            <person name="Lee S.L."/>
            <person name="Shimizu K.K."/>
        </authorList>
    </citation>
    <scope>NUCLEOTIDE SEQUENCE [LARGE SCALE GENOMIC DNA]</scope>
    <source>
        <strain evidence="9">214</strain>
    </source>
</reference>
<dbReference type="Proteomes" id="UP001054252">
    <property type="component" value="Unassembled WGS sequence"/>
</dbReference>
<dbReference type="InterPro" id="IPR029063">
    <property type="entry name" value="SAM-dependent_MTases_sf"/>
</dbReference>
<dbReference type="GO" id="GO:0005634">
    <property type="term" value="C:nucleus"/>
    <property type="evidence" value="ECO:0007669"/>
    <property type="project" value="UniProtKB-SubCell"/>
</dbReference>
<dbReference type="EC" id="2.1.1.60" evidence="3"/>
<dbReference type="AlphaFoldDB" id="A0AAV5M493"/>
<dbReference type="InterPro" id="IPR025800">
    <property type="entry name" value="CaM-Lys-N-MeTrfase"/>
</dbReference>
<accession>A0AAV5M493</accession>
<dbReference type="PANTHER" id="PTHR13539">
    <property type="entry name" value="CALMODULIN-LYSINE N-METHYLTRANSFERASE"/>
    <property type="match status" value="1"/>
</dbReference>
<keyword evidence="10" id="KW-1185">Reference proteome</keyword>
<gene>
    <name evidence="9" type="ORF">SLEP1_g51311</name>
</gene>
<comment type="caution">
    <text evidence="9">The sequence shown here is derived from an EMBL/GenBank/DDBJ whole genome shotgun (WGS) entry which is preliminary data.</text>
</comment>